<keyword evidence="1" id="KW-0472">Membrane</keyword>
<keyword evidence="1" id="KW-1133">Transmembrane helix</keyword>
<keyword evidence="3" id="KW-1185">Reference proteome</keyword>
<feature type="transmembrane region" description="Helical" evidence="1">
    <location>
        <begin position="37"/>
        <end position="58"/>
    </location>
</feature>
<accession>A0ABV8KXW8</accession>
<proteinExistence type="predicted"/>
<dbReference type="EMBL" id="JBHSBN010000070">
    <property type="protein sequence ID" value="MFC4110853.1"/>
    <property type="molecule type" value="Genomic_DNA"/>
</dbReference>
<evidence type="ECO:0000256" key="1">
    <source>
        <dbReference type="SAM" id="Phobius"/>
    </source>
</evidence>
<comment type="caution">
    <text evidence="2">The sequence shown here is derived from an EMBL/GenBank/DDBJ whole genome shotgun (WGS) entry which is preliminary data.</text>
</comment>
<feature type="transmembrane region" description="Helical" evidence="1">
    <location>
        <begin position="6"/>
        <end position="30"/>
    </location>
</feature>
<sequence length="62" mass="6756">MFFYWFSWFIWASTVPVFVLVVVGAVLAPLRSRLGPLGIGLVVGAVASPLLWTVGASIHRNI</sequence>
<dbReference type="RefSeq" id="WP_377553670.1">
    <property type="nucleotide sequence ID" value="NZ_JBHSBN010000070.1"/>
</dbReference>
<organism evidence="2 3">
    <name type="scientific">Micromonospora zhanjiangensis</name>
    <dbReference type="NCBI Taxonomy" id="1522057"/>
    <lineage>
        <taxon>Bacteria</taxon>
        <taxon>Bacillati</taxon>
        <taxon>Actinomycetota</taxon>
        <taxon>Actinomycetes</taxon>
        <taxon>Micromonosporales</taxon>
        <taxon>Micromonosporaceae</taxon>
        <taxon>Micromonospora</taxon>
    </lineage>
</organism>
<evidence type="ECO:0000313" key="2">
    <source>
        <dbReference type="EMBL" id="MFC4110853.1"/>
    </source>
</evidence>
<protein>
    <submittedName>
        <fullName evidence="2">Uncharacterized protein</fullName>
    </submittedName>
</protein>
<dbReference type="Proteomes" id="UP001595868">
    <property type="component" value="Unassembled WGS sequence"/>
</dbReference>
<reference evidence="3" key="1">
    <citation type="journal article" date="2019" name="Int. J. Syst. Evol. Microbiol.">
        <title>The Global Catalogue of Microorganisms (GCM) 10K type strain sequencing project: providing services to taxonomists for standard genome sequencing and annotation.</title>
        <authorList>
            <consortium name="The Broad Institute Genomics Platform"/>
            <consortium name="The Broad Institute Genome Sequencing Center for Infectious Disease"/>
            <person name="Wu L."/>
            <person name="Ma J."/>
        </authorList>
    </citation>
    <scope>NUCLEOTIDE SEQUENCE [LARGE SCALE GENOMIC DNA]</scope>
    <source>
        <strain evidence="3">2902at01</strain>
    </source>
</reference>
<gene>
    <name evidence="2" type="ORF">ACFOX0_33705</name>
</gene>
<keyword evidence="1" id="KW-0812">Transmembrane</keyword>
<evidence type="ECO:0000313" key="3">
    <source>
        <dbReference type="Proteomes" id="UP001595868"/>
    </source>
</evidence>
<name>A0ABV8KXW8_9ACTN</name>